<proteinExistence type="predicted"/>
<keyword evidence="2" id="KW-1185">Reference proteome</keyword>
<evidence type="ECO:0000313" key="1">
    <source>
        <dbReference type="EMBL" id="MYL81813.1"/>
    </source>
</evidence>
<sequence>MKSNYEAKVLEQAEFALDALIPGHQSIDRYIVKKLISKICYLRSKGIDYRTIHTALLKNSKFHVSYGSFISYVKQEILKNDEFSAFMPKQYVSERICER</sequence>
<dbReference type="RefSeq" id="WP_160958069.1">
    <property type="nucleotide sequence ID" value="NZ_WVUD01000001.1"/>
</dbReference>
<dbReference type="Proteomes" id="UP000482487">
    <property type="component" value="Unassembled WGS sequence"/>
</dbReference>
<protein>
    <submittedName>
        <fullName evidence="1">Uncharacterized protein</fullName>
    </submittedName>
</protein>
<evidence type="ECO:0000313" key="2">
    <source>
        <dbReference type="Proteomes" id="UP000482487"/>
    </source>
</evidence>
<reference evidence="1 2" key="1">
    <citation type="submission" date="2020-01" db="EMBL/GenBank/DDBJ databases">
        <title>Genome sequence of Desulfovibrio aerotolerans DSM 16695(T).</title>
        <authorList>
            <person name="Karnachuk O."/>
            <person name="Avakyan M."/>
            <person name="Mardanov A."/>
            <person name="Kadnikov V."/>
            <person name="Ravin N."/>
        </authorList>
    </citation>
    <scope>NUCLEOTIDE SEQUENCE [LARGE SCALE GENOMIC DNA]</scope>
    <source>
        <strain evidence="1 2">DSM 16695</strain>
    </source>
</reference>
<accession>A0A7C9MJ12</accession>
<name>A0A7C9MJ12_9BACT</name>
<comment type="caution">
    <text evidence="1">The sequence shown here is derived from an EMBL/GenBank/DDBJ whole genome shotgun (WGS) entry which is preliminary data.</text>
</comment>
<gene>
    <name evidence="1" type="ORF">GTA51_01495</name>
</gene>
<dbReference type="AlphaFoldDB" id="A0A7C9MJ12"/>
<dbReference type="EMBL" id="WVUD01000001">
    <property type="protein sequence ID" value="MYL81813.1"/>
    <property type="molecule type" value="Genomic_DNA"/>
</dbReference>
<organism evidence="1 2">
    <name type="scientific">Solidesulfovibrio aerotolerans</name>
    <dbReference type="NCBI Taxonomy" id="295255"/>
    <lineage>
        <taxon>Bacteria</taxon>
        <taxon>Pseudomonadati</taxon>
        <taxon>Thermodesulfobacteriota</taxon>
        <taxon>Desulfovibrionia</taxon>
        <taxon>Desulfovibrionales</taxon>
        <taxon>Desulfovibrionaceae</taxon>
        <taxon>Solidesulfovibrio</taxon>
    </lineage>
</organism>